<dbReference type="CDD" id="cd02947">
    <property type="entry name" value="TRX_family"/>
    <property type="match status" value="1"/>
</dbReference>
<dbReference type="EMBL" id="JBHUCX010000004">
    <property type="protein sequence ID" value="MFD1673285.1"/>
    <property type="molecule type" value="Genomic_DNA"/>
</dbReference>
<feature type="domain" description="Thioredoxin" evidence="1">
    <location>
        <begin position="1"/>
        <end position="111"/>
    </location>
</feature>
<reference evidence="3" key="1">
    <citation type="journal article" date="2019" name="Int. J. Syst. Evol. Microbiol.">
        <title>The Global Catalogue of Microorganisms (GCM) 10K type strain sequencing project: providing services to taxonomists for standard genome sequencing and annotation.</title>
        <authorList>
            <consortium name="The Broad Institute Genomics Platform"/>
            <consortium name="The Broad Institute Genome Sequencing Center for Infectious Disease"/>
            <person name="Wu L."/>
            <person name="Ma J."/>
        </authorList>
    </citation>
    <scope>NUCLEOTIDE SEQUENCE [LARGE SCALE GENOMIC DNA]</scope>
    <source>
        <strain evidence="3">CGMCC 1.12286</strain>
    </source>
</reference>
<protein>
    <submittedName>
        <fullName evidence="2">Thioredoxin family protein</fullName>
    </submittedName>
</protein>
<dbReference type="Gene3D" id="3.40.30.10">
    <property type="entry name" value="Glutaredoxin"/>
    <property type="match status" value="1"/>
</dbReference>
<dbReference type="PRINTS" id="PR00421">
    <property type="entry name" value="THIOREDOXIN"/>
</dbReference>
<organism evidence="2 3">
    <name type="scientific">Alicyclobacillus fodiniaquatilis</name>
    <dbReference type="NCBI Taxonomy" id="1661150"/>
    <lineage>
        <taxon>Bacteria</taxon>
        <taxon>Bacillati</taxon>
        <taxon>Bacillota</taxon>
        <taxon>Bacilli</taxon>
        <taxon>Bacillales</taxon>
        <taxon>Alicyclobacillaceae</taxon>
        <taxon>Alicyclobacillus</taxon>
    </lineage>
</organism>
<dbReference type="RefSeq" id="WP_377940645.1">
    <property type="nucleotide sequence ID" value="NZ_JBHUCX010000004.1"/>
</dbReference>
<accession>A0ABW4JDR4</accession>
<sequence>MAQFSMKELKTNEAYADATQAGRVMVEFYANWCPDCKRIEPYFDEWENKYQPDFTMVRANRDELPDLGEKLEVLGIPTFIAYEDGKEVARLFSRDAKSKEQVESFLNNAYQK</sequence>
<proteinExistence type="predicted"/>
<dbReference type="InterPro" id="IPR013766">
    <property type="entry name" value="Thioredoxin_domain"/>
</dbReference>
<dbReference type="SUPFAM" id="SSF52833">
    <property type="entry name" value="Thioredoxin-like"/>
    <property type="match status" value="1"/>
</dbReference>
<dbReference type="PANTHER" id="PTHR45663">
    <property type="entry name" value="GEO12009P1"/>
    <property type="match status" value="1"/>
</dbReference>
<dbReference type="Proteomes" id="UP001597079">
    <property type="component" value="Unassembled WGS sequence"/>
</dbReference>
<evidence type="ECO:0000313" key="2">
    <source>
        <dbReference type="EMBL" id="MFD1673285.1"/>
    </source>
</evidence>
<evidence type="ECO:0000313" key="3">
    <source>
        <dbReference type="Proteomes" id="UP001597079"/>
    </source>
</evidence>
<evidence type="ECO:0000259" key="1">
    <source>
        <dbReference type="PROSITE" id="PS51352"/>
    </source>
</evidence>
<gene>
    <name evidence="2" type="ORF">ACFSB2_00930</name>
</gene>
<dbReference type="PROSITE" id="PS51352">
    <property type="entry name" value="THIOREDOXIN_2"/>
    <property type="match status" value="1"/>
</dbReference>
<name>A0ABW4JDR4_9BACL</name>
<dbReference type="Pfam" id="PF00085">
    <property type="entry name" value="Thioredoxin"/>
    <property type="match status" value="1"/>
</dbReference>
<comment type="caution">
    <text evidence="2">The sequence shown here is derived from an EMBL/GenBank/DDBJ whole genome shotgun (WGS) entry which is preliminary data.</text>
</comment>
<dbReference type="PANTHER" id="PTHR45663:SF6">
    <property type="entry name" value="THIOREDOXIN-LIKE PROTEIN YDBP"/>
    <property type="match status" value="1"/>
</dbReference>
<keyword evidence="3" id="KW-1185">Reference proteome</keyword>
<dbReference type="InterPro" id="IPR036249">
    <property type="entry name" value="Thioredoxin-like_sf"/>
</dbReference>